<comment type="caution">
    <text evidence="2">The sequence shown here is derived from an EMBL/GenBank/DDBJ whole genome shotgun (WGS) entry which is preliminary data.</text>
</comment>
<proteinExistence type="predicted"/>
<gene>
    <name evidence="2" type="ORF">ACFO3J_33480</name>
</gene>
<reference evidence="3" key="1">
    <citation type="journal article" date="2019" name="Int. J. Syst. Evol. Microbiol.">
        <title>The Global Catalogue of Microorganisms (GCM) 10K type strain sequencing project: providing services to taxonomists for standard genome sequencing and annotation.</title>
        <authorList>
            <consortium name="The Broad Institute Genomics Platform"/>
            <consortium name="The Broad Institute Genome Sequencing Center for Infectious Disease"/>
            <person name="Wu L."/>
            <person name="Ma J."/>
        </authorList>
    </citation>
    <scope>NUCLEOTIDE SEQUENCE [LARGE SCALE GENOMIC DNA]</scope>
    <source>
        <strain evidence="3">CGMCC 4.7237</strain>
    </source>
</reference>
<dbReference type="EMBL" id="JBHSBB010000048">
    <property type="protein sequence ID" value="MFC4036320.1"/>
    <property type="molecule type" value="Genomic_DNA"/>
</dbReference>
<name>A0ABV8HWE1_9ACTN</name>
<organism evidence="2 3">
    <name type="scientific">Streptomyces polygonati</name>
    <dbReference type="NCBI Taxonomy" id="1617087"/>
    <lineage>
        <taxon>Bacteria</taxon>
        <taxon>Bacillati</taxon>
        <taxon>Actinomycetota</taxon>
        <taxon>Actinomycetes</taxon>
        <taxon>Kitasatosporales</taxon>
        <taxon>Streptomycetaceae</taxon>
        <taxon>Streptomyces</taxon>
    </lineage>
</organism>
<sequence>MLGRHRAELTGTSMDPALRADARPGERAERWKERLRQAGVTDDNLNGVLGLLGLLFPAVQQAVGNGSNANAAARWRGIGSLDYFDRYVVFTVPADDLPEAAFAQALAQIASGTGGDQAAELLVRLREDTHRIIRRIDQARTDGIPVPTAALLQALADNYGQLSAEPEVLGILGPDRRVRSFAPSLLLDLPPDQRPAAVAAMAVTYDGAVLATRTLQSATNPNDTTSEHATTTEAWAAQARDALTGRLAEHLTPAAGRPATDLTEQDDTLIWMWRHTDPDGIRTWLRDRLDNGWELLPLLAKLIPPSTSPSPSSTTTPGPASTPCSPTTPSTPASHPTSTTPTPGTPPTNTRPTSSRHSATADPNRIKPPRTPPRRRDDPTLPLRDRP</sequence>
<feature type="region of interest" description="Disordered" evidence="1">
    <location>
        <begin position="304"/>
        <end position="387"/>
    </location>
</feature>
<protein>
    <submittedName>
        <fullName evidence="2">Uncharacterized protein</fullName>
    </submittedName>
</protein>
<dbReference type="RefSeq" id="WP_386437821.1">
    <property type="nucleotide sequence ID" value="NZ_JBHSBB010000048.1"/>
</dbReference>
<feature type="compositionally biased region" description="Basic and acidic residues" evidence="1">
    <location>
        <begin position="374"/>
        <end position="387"/>
    </location>
</feature>
<dbReference type="Proteomes" id="UP001595765">
    <property type="component" value="Unassembled WGS sequence"/>
</dbReference>
<feature type="compositionally biased region" description="Low complexity" evidence="1">
    <location>
        <begin position="309"/>
        <end position="358"/>
    </location>
</feature>
<evidence type="ECO:0000313" key="2">
    <source>
        <dbReference type="EMBL" id="MFC4036320.1"/>
    </source>
</evidence>
<evidence type="ECO:0000313" key="3">
    <source>
        <dbReference type="Proteomes" id="UP001595765"/>
    </source>
</evidence>
<accession>A0ABV8HWE1</accession>
<evidence type="ECO:0000256" key="1">
    <source>
        <dbReference type="SAM" id="MobiDB-lite"/>
    </source>
</evidence>
<keyword evidence="3" id="KW-1185">Reference proteome</keyword>